<comment type="caution">
    <text evidence="1">The sequence shown here is derived from an EMBL/GenBank/DDBJ whole genome shotgun (WGS) entry which is preliminary data.</text>
</comment>
<keyword evidence="1" id="KW-0808">Transferase</keyword>
<keyword evidence="1" id="KW-0695">RNA-directed DNA polymerase</keyword>
<dbReference type="GO" id="GO:0003964">
    <property type="term" value="F:RNA-directed DNA polymerase activity"/>
    <property type="evidence" value="ECO:0007669"/>
    <property type="project" value="UniProtKB-KW"/>
</dbReference>
<reference evidence="2" key="1">
    <citation type="submission" date="2017-01" db="EMBL/GenBank/DDBJ databases">
        <authorList>
            <person name="Wang Y."/>
            <person name="White M."/>
            <person name="Kvist S."/>
            <person name="Moncalvo J.-M."/>
        </authorList>
    </citation>
    <scope>NUCLEOTIDE SEQUENCE [LARGE SCALE GENOMIC DNA]</scope>
    <source>
        <strain evidence="2">ID-206-W2</strain>
    </source>
</reference>
<keyword evidence="1" id="KW-0548">Nucleotidyltransferase</keyword>
<dbReference type="PANTHER" id="PTHR19446">
    <property type="entry name" value="REVERSE TRANSCRIPTASES"/>
    <property type="match status" value="1"/>
</dbReference>
<dbReference type="Proteomes" id="UP000187429">
    <property type="component" value="Unassembled WGS sequence"/>
</dbReference>
<dbReference type="OrthoDB" id="5598377at2759"/>
<dbReference type="AlphaFoldDB" id="A0A1R1YKR7"/>
<evidence type="ECO:0000313" key="1">
    <source>
        <dbReference type="EMBL" id="OMJ27493.1"/>
    </source>
</evidence>
<accession>A0A1R1YKR7</accession>
<gene>
    <name evidence="1" type="ORF">AYI69_g3067</name>
</gene>
<name>A0A1R1YKR7_9FUNG</name>
<proteinExistence type="predicted"/>
<keyword evidence="2" id="KW-1185">Reference proteome</keyword>
<evidence type="ECO:0000313" key="2">
    <source>
        <dbReference type="Proteomes" id="UP000187429"/>
    </source>
</evidence>
<dbReference type="EMBL" id="LSSM01000987">
    <property type="protein sequence ID" value="OMJ27493.1"/>
    <property type="molecule type" value="Genomic_DNA"/>
</dbReference>
<feature type="non-terminal residue" evidence="1">
    <location>
        <position position="146"/>
    </location>
</feature>
<organism evidence="1 2">
    <name type="scientific">Smittium culicis</name>
    <dbReference type="NCBI Taxonomy" id="133412"/>
    <lineage>
        <taxon>Eukaryota</taxon>
        <taxon>Fungi</taxon>
        <taxon>Fungi incertae sedis</taxon>
        <taxon>Zoopagomycota</taxon>
        <taxon>Kickxellomycotina</taxon>
        <taxon>Harpellomycetes</taxon>
        <taxon>Harpellales</taxon>
        <taxon>Legeriomycetaceae</taxon>
        <taxon>Smittium</taxon>
    </lineage>
</organism>
<sequence>MQWWSRFYKALSSDSTGNSRKPDPWIEVIGNKMDNPLDINQDISWDEVRMVLMSLALHKAPGGDGLEVGWYKVLFNDYDFYCPESPMAKALLNLLQIIWRSGKIPKIWNITEIVTIPKKGDPQLLDNYRGIALIPVGMKILVRIII</sequence>
<protein>
    <submittedName>
        <fullName evidence="1">LINE-1 reverse transcriptase-like protein</fullName>
    </submittedName>
</protein>